<evidence type="ECO:0000313" key="3">
    <source>
        <dbReference type="Proteomes" id="UP001497392"/>
    </source>
</evidence>
<proteinExistence type="predicted"/>
<dbReference type="PANTHER" id="PTHR43681:SF1">
    <property type="entry name" value="SARCALUMENIN"/>
    <property type="match status" value="1"/>
</dbReference>
<dbReference type="InterPro" id="IPR051943">
    <property type="entry name" value="TRAFAC_Dynamin-like_GTPase"/>
</dbReference>
<gene>
    <name evidence="2" type="primary">g13018</name>
    <name evidence="2" type="ORF">VP750_LOCUS11559</name>
</gene>
<feature type="region of interest" description="Disordered" evidence="1">
    <location>
        <begin position="214"/>
        <end position="235"/>
    </location>
</feature>
<organism evidence="2 3">
    <name type="scientific">Coccomyxa viridis</name>
    <dbReference type="NCBI Taxonomy" id="1274662"/>
    <lineage>
        <taxon>Eukaryota</taxon>
        <taxon>Viridiplantae</taxon>
        <taxon>Chlorophyta</taxon>
        <taxon>core chlorophytes</taxon>
        <taxon>Trebouxiophyceae</taxon>
        <taxon>Trebouxiophyceae incertae sedis</taxon>
        <taxon>Coccomyxaceae</taxon>
        <taxon>Coccomyxa</taxon>
    </lineage>
</organism>
<dbReference type="Proteomes" id="UP001497392">
    <property type="component" value="Unassembled WGS sequence"/>
</dbReference>
<dbReference type="EMBL" id="CAXHTA020000021">
    <property type="protein sequence ID" value="CAL5229653.1"/>
    <property type="molecule type" value="Genomic_DNA"/>
</dbReference>
<sequence length="235" mass="24169">MITQRTLHTSHLRSIGGAKWPSIVSSGTASQHGIFCSLSTPFPLQRSQSLSSRRFKGPLARQALSVARQGPSAASRQSVAAASSQVAVFPAGRKQAKVTLPALIIVVSATEVLQRRDSIAEDLGAAISDGATGILLGDAQGLGGAELYEAAVLLKDLLRGRGILLNEDRTDIVGAAEADSGLPTVVARRSLPDAANLVGRRVASGQEAQQAASDGTSLLLLEGTSRPSAGTSEAI</sequence>
<reference evidence="2 3" key="1">
    <citation type="submission" date="2024-06" db="EMBL/GenBank/DDBJ databases">
        <authorList>
            <person name="Kraege A."/>
            <person name="Thomma B."/>
        </authorList>
    </citation>
    <scope>NUCLEOTIDE SEQUENCE [LARGE SCALE GENOMIC DNA]</scope>
</reference>
<feature type="compositionally biased region" description="Polar residues" evidence="1">
    <location>
        <begin position="225"/>
        <end position="235"/>
    </location>
</feature>
<comment type="caution">
    <text evidence="2">The sequence shown here is derived from an EMBL/GenBank/DDBJ whole genome shotgun (WGS) entry which is preliminary data.</text>
</comment>
<protein>
    <submittedName>
        <fullName evidence="2">G13018 protein</fullName>
    </submittedName>
</protein>
<keyword evidence="3" id="KW-1185">Reference proteome</keyword>
<name>A0ABP1GG35_9CHLO</name>
<dbReference type="PANTHER" id="PTHR43681">
    <property type="entry name" value="TRANSMEMBRANE GTPASE FZO"/>
    <property type="match status" value="1"/>
</dbReference>
<evidence type="ECO:0000256" key="1">
    <source>
        <dbReference type="SAM" id="MobiDB-lite"/>
    </source>
</evidence>
<accession>A0ABP1GG35</accession>
<evidence type="ECO:0000313" key="2">
    <source>
        <dbReference type="EMBL" id="CAL5229653.1"/>
    </source>
</evidence>